<evidence type="ECO:0000256" key="2">
    <source>
        <dbReference type="ARBA" id="ARBA00013194"/>
    </source>
</evidence>
<feature type="domain" description="PPIase FKBP-type" evidence="8">
    <location>
        <begin position="78"/>
        <end position="126"/>
    </location>
</feature>
<dbReference type="InterPro" id="IPR001179">
    <property type="entry name" value="PPIase_FKBP_dom"/>
</dbReference>
<evidence type="ECO:0000256" key="5">
    <source>
        <dbReference type="PROSITE-ProRule" id="PRU00277"/>
    </source>
</evidence>
<dbReference type="PROSITE" id="PS50059">
    <property type="entry name" value="FKBP_PPIASE"/>
    <property type="match status" value="1"/>
</dbReference>
<keyword evidence="7" id="KW-0732">Signal</keyword>
<gene>
    <name evidence="9" type="primary">FKBP3</name>
    <name evidence="9" type="ORF">Anas_05936</name>
</gene>
<organism evidence="9 10">
    <name type="scientific">Armadillidium nasatum</name>
    <dbReference type="NCBI Taxonomy" id="96803"/>
    <lineage>
        <taxon>Eukaryota</taxon>
        <taxon>Metazoa</taxon>
        <taxon>Ecdysozoa</taxon>
        <taxon>Arthropoda</taxon>
        <taxon>Crustacea</taxon>
        <taxon>Multicrustacea</taxon>
        <taxon>Malacostraca</taxon>
        <taxon>Eumalacostraca</taxon>
        <taxon>Peracarida</taxon>
        <taxon>Isopoda</taxon>
        <taxon>Oniscidea</taxon>
        <taxon>Crinocheta</taxon>
        <taxon>Armadillidiidae</taxon>
        <taxon>Armadillidium</taxon>
    </lineage>
</organism>
<reference evidence="9 10" key="1">
    <citation type="journal article" date="2019" name="PLoS Biol.">
        <title>Sex chromosomes control vertical transmission of feminizing Wolbachia symbionts in an isopod.</title>
        <authorList>
            <person name="Becking T."/>
            <person name="Chebbi M.A."/>
            <person name="Giraud I."/>
            <person name="Moumen B."/>
            <person name="Laverre T."/>
            <person name="Caubet Y."/>
            <person name="Peccoud J."/>
            <person name="Gilbert C."/>
            <person name="Cordaux R."/>
        </authorList>
    </citation>
    <scope>NUCLEOTIDE SEQUENCE [LARGE SCALE GENOMIC DNA]</scope>
    <source>
        <strain evidence="9">ANa2</strain>
        <tissue evidence="9">Whole body excluding digestive tract and cuticle</tissue>
    </source>
</reference>
<dbReference type="PANTHER" id="PTHR45779:SF7">
    <property type="entry name" value="PEPTIDYLPROLYL ISOMERASE"/>
    <property type="match status" value="1"/>
</dbReference>
<evidence type="ECO:0000259" key="8">
    <source>
        <dbReference type="PROSITE" id="PS50059"/>
    </source>
</evidence>
<dbReference type="Proteomes" id="UP000326759">
    <property type="component" value="Unassembled WGS sequence"/>
</dbReference>
<dbReference type="Gene3D" id="3.10.50.40">
    <property type="match status" value="1"/>
</dbReference>
<dbReference type="GO" id="GO:0003755">
    <property type="term" value="F:peptidyl-prolyl cis-trans isomerase activity"/>
    <property type="evidence" value="ECO:0007669"/>
    <property type="project" value="UniProtKB-KW"/>
</dbReference>
<evidence type="ECO:0000313" key="9">
    <source>
        <dbReference type="EMBL" id="KAB7505287.1"/>
    </source>
</evidence>
<dbReference type="InterPro" id="IPR046357">
    <property type="entry name" value="PPIase_dom_sf"/>
</dbReference>
<proteinExistence type="predicted"/>
<feature type="signal peptide" evidence="7">
    <location>
        <begin position="1"/>
        <end position="26"/>
    </location>
</feature>
<feature type="chain" id="PRO_5024292545" description="peptidylprolyl isomerase" evidence="7">
    <location>
        <begin position="27"/>
        <end position="137"/>
    </location>
</feature>
<dbReference type="EC" id="5.2.1.8" evidence="2 5"/>
<dbReference type="SUPFAM" id="SSF54534">
    <property type="entry name" value="FKBP-like"/>
    <property type="match status" value="1"/>
</dbReference>
<evidence type="ECO:0000256" key="6">
    <source>
        <dbReference type="SAM" id="MobiDB-lite"/>
    </source>
</evidence>
<comment type="catalytic activity">
    <reaction evidence="1 5">
        <text>[protein]-peptidylproline (omega=180) = [protein]-peptidylproline (omega=0)</text>
        <dbReference type="Rhea" id="RHEA:16237"/>
        <dbReference type="Rhea" id="RHEA-COMP:10747"/>
        <dbReference type="Rhea" id="RHEA-COMP:10748"/>
        <dbReference type="ChEBI" id="CHEBI:83833"/>
        <dbReference type="ChEBI" id="CHEBI:83834"/>
        <dbReference type="EC" id="5.2.1.8"/>
    </reaction>
</comment>
<dbReference type="EMBL" id="SEYY01001463">
    <property type="protein sequence ID" value="KAB7505287.1"/>
    <property type="molecule type" value="Genomic_DNA"/>
</dbReference>
<name>A0A5N5TGC3_9CRUS</name>
<comment type="caution">
    <text evidence="9">The sequence shown here is derived from an EMBL/GenBank/DDBJ whole genome shotgun (WGS) entry which is preliminary data.</text>
</comment>
<keyword evidence="10" id="KW-1185">Reference proteome</keyword>
<dbReference type="PANTHER" id="PTHR45779">
    <property type="entry name" value="PEPTIDYLPROLYL ISOMERASE"/>
    <property type="match status" value="1"/>
</dbReference>
<evidence type="ECO:0000256" key="4">
    <source>
        <dbReference type="ARBA" id="ARBA00023235"/>
    </source>
</evidence>
<evidence type="ECO:0000313" key="10">
    <source>
        <dbReference type="Proteomes" id="UP000326759"/>
    </source>
</evidence>
<evidence type="ECO:0000256" key="1">
    <source>
        <dbReference type="ARBA" id="ARBA00000971"/>
    </source>
</evidence>
<keyword evidence="3 5" id="KW-0697">Rotamase</keyword>
<dbReference type="AlphaFoldDB" id="A0A5N5TGC3"/>
<feature type="region of interest" description="Disordered" evidence="6">
    <location>
        <begin position="30"/>
        <end position="51"/>
    </location>
</feature>
<protein>
    <recommendedName>
        <fullName evidence="2 5">peptidylprolyl isomerase</fullName>
        <ecNumber evidence="2 5">5.2.1.8</ecNumber>
    </recommendedName>
</protein>
<dbReference type="Pfam" id="PF00254">
    <property type="entry name" value="FKBP_C"/>
    <property type="match status" value="1"/>
</dbReference>
<keyword evidence="4 5" id="KW-0413">Isomerase</keyword>
<sequence length="137" mass="15543">MYSKKLFYVTPFVIFFVSNILEKSLALPQGQEESKTKLGPPLDPVEGNPEEENEVPLELVVEIYQEGDCTLKEPVKEGDTLTVHYEGQLLNTNEQFQSSWDREEPYTFTMGKGQVVQGWEIGLQGICCTKVHNCSPR</sequence>
<accession>A0A5N5TGC3</accession>
<dbReference type="GO" id="GO:0005783">
    <property type="term" value="C:endoplasmic reticulum"/>
    <property type="evidence" value="ECO:0007669"/>
    <property type="project" value="TreeGrafter"/>
</dbReference>
<dbReference type="OrthoDB" id="1902587at2759"/>
<evidence type="ECO:0000256" key="3">
    <source>
        <dbReference type="ARBA" id="ARBA00023110"/>
    </source>
</evidence>
<dbReference type="InterPro" id="IPR044609">
    <property type="entry name" value="FKBP2/11"/>
</dbReference>
<evidence type="ECO:0000256" key="7">
    <source>
        <dbReference type="SAM" id="SignalP"/>
    </source>
</evidence>